<evidence type="ECO:0008006" key="3">
    <source>
        <dbReference type="Google" id="ProtNLM"/>
    </source>
</evidence>
<keyword evidence="2" id="KW-1185">Reference proteome</keyword>
<dbReference type="RefSeq" id="WP_089523383.1">
    <property type="nucleotide sequence ID" value="NZ_NMUQ01000001.1"/>
</dbReference>
<organism evidence="1 2">
    <name type="scientific">Paenibacillus herberti</name>
    <dbReference type="NCBI Taxonomy" id="1619309"/>
    <lineage>
        <taxon>Bacteria</taxon>
        <taxon>Bacillati</taxon>
        <taxon>Bacillota</taxon>
        <taxon>Bacilli</taxon>
        <taxon>Bacillales</taxon>
        <taxon>Paenibacillaceae</taxon>
        <taxon>Paenibacillus</taxon>
    </lineage>
</organism>
<dbReference type="AlphaFoldDB" id="A0A229P348"/>
<evidence type="ECO:0000313" key="1">
    <source>
        <dbReference type="EMBL" id="OXM16299.1"/>
    </source>
</evidence>
<dbReference type="Gene3D" id="1.50.10.20">
    <property type="match status" value="1"/>
</dbReference>
<dbReference type="EMBL" id="NMUQ01000001">
    <property type="protein sequence ID" value="OXM16299.1"/>
    <property type="molecule type" value="Genomic_DNA"/>
</dbReference>
<evidence type="ECO:0000313" key="2">
    <source>
        <dbReference type="Proteomes" id="UP000215145"/>
    </source>
</evidence>
<dbReference type="Proteomes" id="UP000215145">
    <property type="component" value="Unassembled WGS sequence"/>
</dbReference>
<proteinExistence type="predicted"/>
<sequence length="293" mass="34035">MDQSILNRAKPFIYNNARLLDRRKYEFYFEGGSKERVIEALRAYQNPDGGFGNALEPDIRCPNSQPVPIEMALMVMDQMDDFDPRMIDGVIRYLKEITLPDGGFPFVFRSASEYPHAPWWAAQQDDQPSINPTGRILGLLYKQKTRTDIFQEGWFLKNVAYVWSVVENTQPHGYHDAVHWISFLQHTPEQERAGKIWLIFDEWVNRSRIIERNPKAEGYVHKVLDWAPTRDSYMSKFMTDADFAEHVQVLIRDQQEDGGWSINWPAVSSGGEAEWRGSITIDRLLTLRSFGMI</sequence>
<dbReference type="InterPro" id="IPR008930">
    <property type="entry name" value="Terpenoid_cyclase/PrenylTrfase"/>
</dbReference>
<accession>A0A229P348</accession>
<name>A0A229P348_9BACL</name>
<comment type="caution">
    <text evidence="1">The sequence shown here is derived from an EMBL/GenBank/DDBJ whole genome shotgun (WGS) entry which is preliminary data.</text>
</comment>
<protein>
    <recommendedName>
        <fullName evidence="3">Prenyltransferase</fullName>
    </recommendedName>
</protein>
<reference evidence="1 2" key="1">
    <citation type="submission" date="2017-07" db="EMBL/GenBank/DDBJ databases">
        <title>Paenibacillus herberti R33 genome sequencing and assembly.</title>
        <authorList>
            <person name="Su W."/>
        </authorList>
    </citation>
    <scope>NUCLEOTIDE SEQUENCE [LARGE SCALE GENOMIC DNA]</scope>
    <source>
        <strain evidence="1 2">R33</strain>
    </source>
</reference>
<gene>
    <name evidence="1" type="ORF">CGZ75_06340</name>
</gene>
<dbReference type="OrthoDB" id="3286086at2"/>
<dbReference type="SUPFAM" id="SSF48239">
    <property type="entry name" value="Terpenoid cyclases/Protein prenyltransferases"/>
    <property type="match status" value="1"/>
</dbReference>